<name>A0A0R1S3J3_9LACO</name>
<evidence type="ECO:0000313" key="2">
    <source>
        <dbReference type="Proteomes" id="UP000051931"/>
    </source>
</evidence>
<dbReference type="Proteomes" id="UP000051931">
    <property type="component" value="Unassembled WGS sequence"/>
</dbReference>
<evidence type="ECO:0000313" key="1">
    <source>
        <dbReference type="EMBL" id="KRL63505.1"/>
    </source>
</evidence>
<keyword evidence="2" id="KW-1185">Reference proteome</keyword>
<dbReference type="STRING" id="1122152.GCA_000425905_00184"/>
<reference evidence="1 2" key="1">
    <citation type="journal article" date="2015" name="Genome Announc.">
        <title>Expanding the biotechnology potential of lactobacilli through comparative genomics of 213 strains and associated genera.</title>
        <authorList>
            <person name="Sun Z."/>
            <person name="Harris H.M."/>
            <person name="McCann A."/>
            <person name="Guo C."/>
            <person name="Argimon S."/>
            <person name="Zhang W."/>
            <person name="Yang X."/>
            <person name="Jeffery I.B."/>
            <person name="Cooney J.C."/>
            <person name="Kagawa T.F."/>
            <person name="Liu W."/>
            <person name="Song Y."/>
            <person name="Salvetti E."/>
            <person name="Wrobel A."/>
            <person name="Rasinkangas P."/>
            <person name="Parkhill J."/>
            <person name="Rea M.C."/>
            <person name="O'Sullivan O."/>
            <person name="Ritari J."/>
            <person name="Douillard F.P."/>
            <person name="Paul Ross R."/>
            <person name="Yang R."/>
            <person name="Briner A.E."/>
            <person name="Felis G.E."/>
            <person name="de Vos W.M."/>
            <person name="Barrangou R."/>
            <person name="Klaenhammer T.R."/>
            <person name="Caufield P.W."/>
            <person name="Cui Y."/>
            <person name="Zhang H."/>
            <person name="O'Toole P.W."/>
        </authorList>
    </citation>
    <scope>NUCLEOTIDE SEQUENCE [LARGE SCALE GENOMIC DNA]</scope>
    <source>
        <strain evidence="1 2">DSM 15354</strain>
    </source>
</reference>
<dbReference type="EMBL" id="AZFB01000003">
    <property type="protein sequence ID" value="KRL63505.1"/>
    <property type="molecule type" value="Genomic_DNA"/>
</dbReference>
<accession>A0A0R1S3J3</accession>
<dbReference type="RefSeq" id="WP_236692240.1">
    <property type="nucleotide sequence ID" value="NZ_AZFB01000003.1"/>
</dbReference>
<gene>
    <name evidence="1" type="ORF">FC23_GL000747</name>
</gene>
<dbReference type="eggNOG" id="ENOG5030489">
    <property type="taxonomic scope" value="Bacteria"/>
</dbReference>
<dbReference type="AlphaFoldDB" id="A0A0R1S3J3"/>
<evidence type="ECO:0008006" key="3">
    <source>
        <dbReference type="Google" id="ProtNLM"/>
    </source>
</evidence>
<protein>
    <recommendedName>
        <fullName evidence="3">Tetratricopeptide repeat protein</fullName>
    </recommendedName>
</protein>
<sequence length="276" mass="31831">MNHSQQNLLELAQAAENRHDLDVAIEKLEEALDYGYSQKIVLELVRVFLKTKKEDRAYALIKEEPDLFSQTDVFNLYLKTLQANNFYIERLQLEHLLGQELSVEIKAVTQTEQEEIMRSFKVNKYLTSRDYQQLLKLNRENFIAFSQSLLINPAQNFALRLVLCEDLIKLGLTQKIQVYVLGQLEDFIPAQTALLEKNTIYQEVIAGIGDRMRKSPANLSQILSEANLIIGSLYPKIDKYLDEPDSFSSDIVGFIFAKNGGIHQELLEKIYRNILK</sequence>
<dbReference type="PATRIC" id="fig|1122152.4.peg.761"/>
<comment type="caution">
    <text evidence="1">The sequence shown here is derived from an EMBL/GenBank/DDBJ whole genome shotgun (WGS) entry which is preliminary data.</text>
</comment>
<organism evidence="1 2">
    <name type="scientific">Lactobacillus psittaci DSM 15354</name>
    <dbReference type="NCBI Taxonomy" id="1122152"/>
    <lineage>
        <taxon>Bacteria</taxon>
        <taxon>Bacillati</taxon>
        <taxon>Bacillota</taxon>
        <taxon>Bacilli</taxon>
        <taxon>Lactobacillales</taxon>
        <taxon>Lactobacillaceae</taxon>
        <taxon>Lactobacillus</taxon>
    </lineage>
</organism>
<proteinExistence type="predicted"/>